<dbReference type="Gene3D" id="3.80.10.10">
    <property type="entry name" value="Ribonuclease Inhibitor"/>
    <property type="match status" value="1"/>
</dbReference>
<evidence type="ECO:0008006" key="3">
    <source>
        <dbReference type="Google" id="ProtNLM"/>
    </source>
</evidence>
<dbReference type="SUPFAM" id="SSF52047">
    <property type="entry name" value="RNI-like"/>
    <property type="match status" value="1"/>
</dbReference>
<keyword evidence="2" id="KW-1185">Reference proteome</keyword>
<dbReference type="OrthoDB" id="3353982at2759"/>
<evidence type="ECO:0000313" key="1">
    <source>
        <dbReference type="EMBL" id="PIL31547.1"/>
    </source>
</evidence>
<comment type="caution">
    <text evidence="1">The sequence shown here is derived from an EMBL/GenBank/DDBJ whole genome shotgun (WGS) entry which is preliminary data.</text>
</comment>
<name>A0A2G8SCS9_9APHY</name>
<organism evidence="1 2">
    <name type="scientific">Ganoderma sinense ZZ0214-1</name>
    <dbReference type="NCBI Taxonomy" id="1077348"/>
    <lineage>
        <taxon>Eukaryota</taxon>
        <taxon>Fungi</taxon>
        <taxon>Dikarya</taxon>
        <taxon>Basidiomycota</taxon>
        <taxon>Agaricomycotina</taxon>
        <taxon>Agaricomycetes</taxon>
        <taxon>Polyporales</taxon>
        <taxon>Polyporaceae</taxon>
        <taxon>Ganoderma</taxon>
    </lineage>
</organism>
<proteinExistence type="predicted"/>
<dbReference type="InterPro" id="IPR032675">
    <property type="entry name" value="LRR_dom_sf"/>
</dbReference>
<dbReference type="AlphaFoldDB" id="A0A2G8SCS9"/>
<protein>
    <recommendedName>
        <fullName evidence="3">F-box domain-containing protein</fullName>
    </recommendedName>
</protein>
<accession>A0A2G8SCS9</accession>
<sequence length="524" mass="58752">MGPSLDNLPVELYLAIISHFHSDDCQQSLLSLSRAIPRSPVPTHILFEKIRLRHSGQIFQLYLRLRRSPEDIPRVRSISLESWTVDADKFVNLMALLPTMERLSMNIGTNFAPEHMEEIFHGPKEGLQFVSMRFRPYVQRATYYPFLKGAYFDSTLLALARWPPQTLPTLSIVQDPFDPFFAPTNFAQPIVFFHLAPLSMLAISPLCCNLKHFRLRVPSRQVCRYLHVQPNSFPSLEFLDMSTSNVSPQDLEGLLGRLSGIRILVLDGCPVVSQRTDVQVDAGEPFLQWMELGQTLALAGVRRATEREKKLKAWVEEYYANAPDEEAGQAAGPFKKPRKGRKGLATAAFSLRAPSPERKVRGDVTISRDRIPRQNQRVRILPPPPALRSFATSFPGELTPQTYGAVKTEFERGWAAGISRLASIRLRLQTSYRNGVARVVRFAEKGTPEWEEEDKHGEQGLAGLVNVREEGAFVLNIDHDGEAGTSARQAHACPLLCLAGSGRDSAHVHGCGHRTGWDIFGDEI</sequence>
<evidence type="ECO:0000313" key="2">
    <source>
        <dbReference type="Proteomes" id="UP000230002"/>
    </source>
</evidence>
<dbReference type="Proteomes" id="UP000230002">
    <property type="component" value="Unassembled WGS sequence"/>
</dbReference>
<gene>
    <name evidence="1" type="ORF">GSI_06249</name>
</gene>
<reference evidence="1 2" key="1">
    <citation type="journal article" date="2015" name="Sci. Rep.">
        <title>Chromosome-level genome map provides insights into diverse defense mechanisms in the medicinal fungus Ganoderma sinense.</title>
        <authorList>
            <person name="Zhu Y."/>
            <person name="Xu J."/>
            <person name="Sun C."/>
            <person name="Zhou S."/>
            <person name="Xu H."/>
            <person name="Nelson D.R."/>
            <person name="Qian J."/>
            <person name="Song J."/>
            <person name="Luo H."/>
            <person name="Xiang L."/>
            <person name="Li Y."/>
            <person name="Xu Z."/>
            <person name="Ji A."/>
            <person name="Wang L."/>
            <person name="Lu S."/>
            <person name="Hayward A."/>
            <person name="Sun W."/>
            <person name="Li X."/>
            <person name="Schwartz D.C."/>
            <person name="Wang Y."/>
            <person name="Chen S."/>
        </authorList>
    </citation>
    <scope>NUCLEOTIDE SEQUENCE [LARGE SCALE GENOMIC DNA]</scope>
    <source>
        <strain evidence="1 2">ZZ0214-1</strain>
    </source>
</reference>
<dbReference type="EMBL" id="AYKW01000012">
    <property type="protein sequence ID" value="PIL31547.1"/>
    <property type="molecule type" value="Genomic_DNA"/>
</dbReference>